<evidence type="ECO:0000256" key="5">
    <source>
        <dbReference type="ARBA" id="ARBA00023040"/>
    </source>
</evidence>
<evidence type="ECO:0000256" key="2">
    <source>
        <dbReference type="ARBA" id="ARBA00022475"/>
    </source>
</evidence>
<comment type="caution">
    <text evidence="13">The sequence shown here is derived from an EMBL/GenBank/DDBJ whole genome shotgun (WGS) entry which is preliminary data.</text>
</comment>
<dbReference type="Proteomes" id="UP000762676">
    <property type="component" value="Unassembled WGS sequence"/>
</dbReference>
<feature type="transmembrane region" description="Helical" evidence="11">
    <location>
        <begin position="219"/>
        <end position="238"/>
    </location>
</feature>
<sequence length="521" mass="58377">MSTQEDLISRTGTWTTSVTNIDNNSSTSITESGFTANLSTKRKGCSADDFNSVGALNYFVILFGIFLVFENILLITVIGRTRSLHTNTNILVASLAVTDVLMGIQCTLNGMIGLYVGFRSWLIKENLNIQVHDTIMLGVNCSLIVTSLLHVTLLTIDRYLYVSWPFRYTRYVTRNRVLATAAGVWTLGLTYMFLPVALFQAAQYRETCIFTNIPVGYGYEPIAVVYVTCLTVVIYCTTRMVQIARDHRVGSSKNTGNCRVLRWQPSSKKKGSNFTEAATNLQKNHELTSDVNPNKSYRNSRDCSGDAWRKSLTYGDEGNFSEIPRTTIFYSSTETLNKHVSPKDAPTLASLEEDQEFALQSSSDHNTEASVASKINNANHARMATSEDPNQRGVKNTPEPTDKTDARHAFQASDYSTKPEDKDHLFKKANLKIIKFVLIVFGSFVVCTLPSILVLSAIQILKLSIFTDSYEVIDLMHFFITFNSGMNFLTISYMNKEFRKALVKIIPICNLRCCAKDNFLL</sequence>
<evidence type="ECO:0000256" key="9">
    <source>
        <dbReference type="RuleBase" id="RU000688"/>
    </source>
</evidence>
<comment type="subcellular location">
    <subcellularLocation>
        <location evidence="1">Cell membrane</location>
        <topology evidence="1">Multi-pass membrane protein</topology>
    </subcellularLocation>
</comment>
<comment type="similarity">
    <text evidence="9">Belongs to the G-protein coupled receptor 1 family.</text>
</comment>
<dbReference type="PROSITE" id="PS50262">
    <property type="entry name" value="G_PROTEIN_RECEP_F1_2"/>
    <property type="match status" value="1"/>
</dbReference>
<feature type="domain" description="G-protein coupled receptors family 1 profile" evidence="12">
    <location>
        <begin position="70"/>
        <end position="491"/>
    </location>
</feature>
<dbReference type="PANTHER" id="PTHR24249:SF372">
    <property type="entry name" value="G-PROTEIN COUPLED RECEPTORS FAMILY 1 PROFILE DOMAIN-CONTAINING PROTEIN"/>
    <property type="match status" value="1"/>
</dbReference>
<evidence type="ECO:0000256" key="4">
    <source>
        <dbReference type="ARBA" id="ARBA00022989"/>
    </source>
</evidence>
<keyword evidence="14" id="KW-1185">Reference proteome</keyword>
<keyword evidence="4 11" id="KW-1133">Transmembrane helix</keyword>
<dbReference type="Gene3D" id="1.20.1070.10">
    <property type="entry name" value="Rhodopsin 7-helix transmembrane proteins"/>
    <property type="match status" value="2"/>
</dbReference>
<proteinExistence type="inferred from homology"/>
<evidence type="ECO:0000259" key="12">
    <source>
        <dbReference type="PROSITE" id="PS50262"/>
    </source>
</evidence>
<dbReference type="AlphaFoldDB" id="A0AAV4ER33"/>
<feature type="transmembrane region" description="Helical" evidence="11">
    <location>
        <begin position="90"/>
        <end position="115"/>
    </location>
</feature>
<organism evidence="13 14">
    <name type="scientific">Elysia marginata</name>
    <dbReference type="NCBI Taxonomy" id="1093978"/>
    <lineage>
        <taxon>Eukaryota</taxon>
        <taxon>Metazoa</taxon>
        <taxon>Spiralia</taxon>
        <taxon>Lophotrochozoa</taxon>
        <taxon>Mollusca</taxon>
        <taxon>Gastropoda</taxon>
        <taxon>Heterobranchia</taxon>
        <taxon>Euthyneura</taxon>
        <taxon>Panpulmonata</taxon>
        <taxon>Sacoglossa</taxon>
        <taxon>Placobranchoidea</taxon>
        <taxon>Plakobranchidae</taxon>
        <taxon>Elysia</taxon>
    </lineage>
</organism>
<evidence type="ECO:0000256" key="7">
    <source>
        <dbReference type="ARBA" id="ARBA00023170"/>
    </source>
</evidence>
<protein>
    <submittedName>
        <fullName evidence="13">D(2) dopamine receptor</fullName>
    </submittedName>
</protein>
<evidence type="ECO:0000256" key="8">
    <source>
        <dbReference type="ARBA" id="ARBA00023224"/>
    </source>
</evidence>
<keyword evidence="2" id="KW-1003">Cell membrane</keyword>
<accession>A0AAV4ER33</accession>
<dbReference type="GO" id="GO:0005886">
    <property type="term" value="C:plasma membrane"/>
    <property type="evidence" value="ECO:0007669"/>
    <property type="project" value="UniProtKB-SubCell"/>
</dbReference>
<feature type="transmembrane region" description="Helical" evidence="11">
    <location>
        <begin position="473"/>
        <end position="494"/>
    </location>
</feature>
<dbReference type="SUPFAM" id="SSF81321">
    <property type="entry name" value="Family A G protein-coupled receptor-like"/>
    <property type="match status" value="1"/>
</dbReference>
<evidence type="ECO:0000256" key="11">
    <source>
        <dbReference type="SAM" id="Phobius"/>
    </source>
</evidence>
<dbReference type="InterPro" id="IPR050569">
    <property type="entry name" value="TAAR"/>
</dbReference>
<feature type="transmembrane region" description="Helical" evidence="11">
    <location>
        <begin position="58"/>
        <end position="78"/>
    </location>
</feature>
<keyword evidence="7 9" id="KW-0675">Receptor</keyword>
<dbReference type="CDD" id="cd00637">
    <property type="entry name" value="7tm_classA_rhodopsin-like"/>
    <property type="match status" value="1"/>
</dbReference>
<evidence type="ECO:0000256" key="6">
    <source>
        <dbReference type="ARBA" id="ARBA00023136"/>
    </source>
</evidence>
<name>A0AAV4ER33_9GAST</name>
<evidence type="ECO:0000313" key="13">
    <source>
        <dbReference type="EMBL" id="GFR63272.1"/>
    </source>
</evidence>
<feature type="transmembrane region" description="Helical" evidence="11">
    <location>
        <begin position="135"/>
        <end position="156"/>
    </location>
</feature>
<keyword evidence="8 9" id="KW-0807">Transducer</keyword>
<dbReference type="EMBL" id="BMAT01010914">
    <property type="protein sequence ID" value="GFR63272.1"/>
    <property type="molecule type" value="Genomic_DNA"/>
</dbReference>
<evidence type="ECO:0000256" key="3">
    <source>
        <dbReference type="ARBA" id="ARBA00022692"/>
    </source>
</evidence>
<evidence type="ECO:0000256" key="10">
    <source>
        <dbReference type="SAM" id="MobiDB-lite"/>
    </source>
</evidence>
<dbReference type="PRINTS" id="PR00237">
    <property type="entry name" value="GPCRRHODOPSN"/>
</dbReference>
<feature type="transmembrane region" description="Helical" evidence="11">
    <location>
        <begin position="436"/>
        <end position="461"/>
    </location>
</feature>
<feature type="transmembrane region" description="Helical" evidence="11">
    <location>
        <begin position="177"/>
        <end position="199"/>
    </location>
</feature>
<dbReference type="Pfam" id="PF00001">
    <property type="entry name" value="7tm_1"/>
    <property type="match status" value="1"/>
</dbReference>
<keyword evidence="6 11" id="KW-0472">Membrane</keyword>
<feature type="region of interest" description="Disordered" evidence="10">
    <location>
        <begin position="279"/>
        <end position="304"/>
    </location>
</feature>
<evidence type="ECO:0000256" key="1">
    <source>
        <dbReference type="ARBA" id="ARBA00004651"/>
    </source>
</evidence>
<feature type="region of interest" description="Disordered" evidence="10">
    <location>
        <begin position="381"/>
        <end position="419"/>
    </location>
</feature>
<reference evidence="13 14" key="1">
    <citation type="journal article" date="2021" name="Elife">
        <title>Chloroplast acquisition without the gene transfer in kleptoplastic sea slugs, Plakobranchus ocellatus.</title>
        <authorList>
            <person name="Maeda T."/>
            <person name="Takahashi S."/>
            <person name="Yoshida T."/>
            <person name="Shimamura S."/>
            <person name="Takaki Y."/>
            <person name="Nagai Y."/>
            <person name="Toyoda A."/>
            <person name="Suzuki Y."/>
            <person name="Arimoto A."/>
            <person name="Ishii H."/>
            <person name="Satoh N."/>
            <person name="Nishiyama T."/>
            <person name="Hasebe M."/>
            <person name="Maruyama T."/>
            <person name="Minagawa J."/>
            <person name="Obokata J."/>
            <person name="Shigenobu S."/>
        </authorList>
    </citation>
    <scope>NUCLEOTIDE SEQUENCE [LARGE SCALE GENOMIC DNA]</scope>
</reference>
<gene>
    <name evidence="13" type="ORF">ElyMa_005479300</name>
</gene>
<dbReference type="PANTHER" id="PTHR24249">
    <property type="entry name" value="HISTAMINE RECEPTOR-RELATED G-PROTEIN COUPLED RECEPTOR"/>
    <property type="match status" value="1"/>
</dbReference>
<dbReference type="GO" id="GO:0004930">
    <property type="term" value="F:G protein-coupled receptor activity"/>
    <property type="evidence" value="ECO:0007669"/>
    <property type="project" value="UniProtKB-KW"/>
</dbReference>
<evidence type="ECO:0000313" key="14">
    <source>
        <dbReference type="Proteomes" id="UP000762676"/>
    </source>
</evidence>
<dbReference type="InterPro" id="IPR000276">
    <property type="entry name" value="GPCR_Rhodpsn"/>
</dbReference>
<keyword evidence="5 9" id="KW-0297">G-protein coupled receptor</keyword>
<keyword evidence="3 9" id="KW-0812">Transmembrane</keyword>
<dbReference type="InterPro" id="IPR017452">
    <property type="entry name" value="GPCR_Rhodpsn_7TM"/>
</dbReference>
<dbReference type="SMART" id="SM01381">
    <property type="entry name" value="7TM_GPCR_Srsx"/>
    <property type="match status" value="1"/>
</dbReference>
<dbReference type="PROSITE" id="PS00237">
    <property type="entry name" value="G_PROTEIN_RECEP_F1_1"/>
    <property type="match status" value="1"/>
</dbReference>